<dbReference type="Pfam" id="PF02635">
    <property type="entry name" value="DsrE"/>
    <property type="match status" value="1"/>
</dbReference>
<comment type="caution">
    <text evidence="1">The sequence shown here is derived from an EMBL/GenBank/DDBJ whole genome shotgun (WGS) entry which is preliminary data.</text>
</comment>
<dbReference type="PANTHER" id="PTHR37691">
    <property type="entry name" value="BLR3518 PROTEIN"/>
    <property type="match status" value="1"/>
</dbReference>
<dbReference type="AlphaFoldDB" id="A0A5Q4VGP8"/>
<dbReference type="SUPFAM" id="SSF75169">
    <property type="entry name" value="DsrEFH-like"/>
    <property type="match status" value="1"/>
</dbReference>
<proteinExistence type="predicted"/>
<protein>
    <submittedName>
        <fullName evidence="1">Uncharacterized protein</fullName>
    </submittedName>
</protein>
<gene>
    <name evidence="1" type="ORF">FIM25_03600</name>
</gene>
<dbReference type="PANTHER" id="PTHR37691:SF1">
    <property type="entry name" value="BLR3518 PROTEIN"/>
    <property type="match status" value="1"/>
</dbReference>
<dbReference type="Gene3D" id="3.40.1260.10">
    <property type="entry name" value="DsrEFH-like"/>
    <property type="match status" value="1"/>
</dbReference>
<dbReference type="OrthoDB" id="5432020at2"/>
<accession>A0A5Q4VGP8</accession>
<sequence length="133" mass="14399">MKSMFLKQQCKQGGFMAVLNVVLHMDDPDDRRLGIGLTNLENLIRAAGGPAHVNAHFVVNGPGVLLFRELAADFAERLFGLAEAGVHFVACQNALRAKGMDVSELPLGMKTVPAGILELVRLQQEEGCAYIKP</sequence>
<evidence type="ECO:0000313" key="1">
    <source>
        <dbReference type="EMBL" id="TYT75537.1"/>
    </source>
</evidence>
<organism evidence="1 2">
    <name type="scientific">Desulfobotulus mexicanus</name>
    <dbReference type="NCBI Taxonomy" id="2586642"/>
    <lineage>
        <taxon>Bacteria</taxon>
        <taxon>Pseudomonadati</taxon>
        <taxon>Thermodesulfobacteriota</taxon>
        <taxon>Desulfobacteria</taxon>
        <taxon>Desulfobacterales</taxon>
        <taxon>Desulfobacteraceae</taxon>
        <taxon>Desulfobotulus</taxon>
    </lineage>
</organism>
<dbReference type="InterPro" id="IPR027396">
    <property type="entry name" value="DsrEFH-like"/>
</dbReference>
<evidence type="ECO:0000313" key="2">
    <source>
        <dbReference type="Proteomes" id="UP000321899"/>
    </source>
</evidence>
<reference evidence="1 2" key="1">
    <citation type="submission" date="2019-06" db="EMBL/GenBank/DDBJ databases">
        <title>Desulfobotulus mexicanus sp. nov., a novel sulfate-reducing bacterium isolated from the sediment of an alkaline crater lake in Mexico.</title>
        <authorList>
            <person name="Hirschler-Rea A."/>
        </authorList>
    </citation>
    <scope>NUCLEOTIDE SEQUENCE [LARGE SCALE GENOMIC DNA]</scope>
    <source>
        <strain evidence="1 2">PAR22N</strain>
    </source>
</reference>
<keyword evidence="2" id="KW-1185">Reference proteome</keyword>
<dbReference type="InterPro" id="IPR003787">
    <property type="entry name" value="Sulphur_relay_DsrE/F-like"/>
</dbReference>
<name>A0A5Q4VGP8_9BACT</name>
<dbReference type="EMBL" id="VDMB01000003">
    <property type="protein sequence ID" value="TYT75537.1"/>
    <property type="molecule type" value="Genomic_DNA"/>
</dbReference>
<dbReference type="Proteomes" id="UP000321899">
    <property type="component" value="Unassembled WGS sequence"/>
</dbReference>